<dbReference type="STRING" id="280332.CQ12_35910"/>
<dbReference type="OrthoDB" id="9790710at2"/>
<reference evidence="3 4" key="1">
    <citation type="submission" date="2014-03" db="EMBL/GenBank/DDBJ databases">
        <title>Bradyrhizobium valentinum sp. nov., isolated from effective nodules of Lupinus mariae-josephae, a lupine endemic of basic-lime soils in Eastern Spain.</title>
        <authorList>
            <person name="Duran D."/>
            <person name="Rey L."/>
            <person name="Navarro A."/>
            <person name="Busquets A."/>
            <person name="Imperial J."/>
            <person name="Ruiz-Argueso T."/>
        </authorList>
    </citation>
    <scope>NUCLEOTIDE SEQUENCE [LARGE SCALE GENOMIC DNA]</scope>
    <source>
        <strain evidence="3 4">PAC68</strain>
    </source>
</reference>
<dbReference type="AlphaFoldDB" id="A0A0R3KYQ8"/>
<sequence>MKKILVVSESLGEPNHKRGIFHFTRELIRSLATEGHELTLVVETTRRYRKLRRRQRQSRLLPADSRLIELLALYRFLDETNMNDSMTRSSLRRTIDWFRHRISMSTSWEFGLCSLRAIGVLPLRTKLIENKSGGFEYIPTDLRHLELFRHFLLEPGFYSYQDTSALIRLPAPRIDARDYDIILIDTPTRVAIERRPNARVVCVVHDLLPLTDLKLSDVATRLFLSRLFTSLQQADELAFVSNYSKNRFGDLLPQFSHLPARVVYPRTRFDASDAPAVATDAAHPARPSFVVIVSAEPRKNVNAVIRAFKKLPQADLVVIGYAGGASRMRSLPQNIRFAGYVDEHEKAALISEAHGLIMPSLAEGFGVPIIEALAANTPVLCSDIPVFREVAGELADYFDPFSTESICASVARVLARQEEWRSKIRARREELTERFGYHTQARDFLTLQATGESLVSAPQMAPSVALLEGLAAHGT</sequence>
<proteinExistence type="predicted"/>
<dbReference type="RefSeq" id="WP_057838657.1">
    <property type="nucleotide sequence ID" value="NZ_LLXZ01000169.1"/>
</dbReference>
<evidence type="ECO:0000259" key="2">
    <source>
        <dbReference type="Pfam" id="PF00534"/>
    </source>
</evidence>
<dbReference type="InterPro" id="IPR001296">
    <property type="entry name" value="Glyco_trans_1"/>
</dbReference>
<organism evidence="3 4">
    <name type="scientific">Bradyrhizobium jicamae</name>
    <dbReference type="NCBI Taxonomy" id="280332"/>
    <lineage>
        <taxon>Bacteria</taxon>
        <taxon>Pseudomonadati</taxon>
        <taxon>Pseudomonadota</taxon>
        <taxon>Alphaproteobacteria</taxon>
        <taxon>Hyphomicrobiales</taxon>
        <taxon>Nitrobacteraceae</taxon>
        <taxon>Bradyrhizobium</taxon>
    </lineage>
</organism>
<keyword evidence="4" id="KW-1185">Reference proteome</keyword>
<dbReference type="CDD" id="cd03809">
    <property type="entry name" value="GT4_MtfB-like"/>
    <property type="match status" value="1"/>
</dbReference>
<feature type="domain" description="Glycosyl transferase family 1" evidence="2">
    <location>
        <begin position="289"/>
        <end position="419"/>
    </location>
</feature>
<keyword evidence="1 3" id="KW-0808">Transferase</keyword>
<name>A0A0R3KYQ8_9BRAD</name>
<dbReference type="Gene3D" id="3.40.50.2000">
    <property type="entry name" value="Glycogen Phosphorylase B"/>
    <property type="match status" value="2"/>
</dbReference>
<evidence type="ECO:0000256" key="1">
    <source>
        <dbReference type="ARBA" id="ARBA00022679"/>
    </source>
</evidence>
<evidence type="ECO:0000313" key="4">
    <source>
        <dbReference type="Proteomes" id="UP000050863"/>
    </source>
</evidence>
<gene>
    <name evidence="3" type="ORF">CQ12_35910</name>
</gene>
<dbReference type="Proteomes" id="UP000050863">
    <property type="component" value="Unassembled WGS sequence"/>
</dbReference>
<dbReference type="PANTHER" id="PTHR46401:SF2">
    <property type="entry name" value="GLYCOSYLTRANSFERASE WBBK-RELATED"/>
    <property type="match status" value="1"/>
</dbReference>
<dbReference type="Pfam" id="PF00534">
    <property type="entry name" value="Glycos_transf_1"/>
    <property type="match status" value="1"/>
</dbReference>
<dbReference type="EMBL" id="LLXZ01000169">
    <property type="protein sequence ID" value="KRR00609.1"/>
    <property type="molecule type" value="Genomic_DNA"/>
</dbReference>
<evidence type="ECO:0000313" key="3">
    <source>
        <dbReference type="EMBL" id="KRR00609.1"/>
    </source>
</evidence>
<dbReference type="GO" id="GO:0016757">
    <property type="term" value="F:glycosyltransferase activity"/>
    <property type="evidence" value="ECO:0007669"/>
    <property type="project" value="InterPro"/>
</dbReference>
<comment type="caution">
    <text evidence="3">The sequence shown here is derived from an EMBL/GenBank/DDBJ whole genome shotgun (WGS) entry which is preliminary data.</text>
</comment>
<dbReference type="PANTHER" id="PTHR46401">
    <property type="entry name" value="GLYCOSYLTRANSFERASE WBBK-RELATED"/>
    <property type="match status" value="1"/>
</dbReference>
<dbReference type="SUPFAM" id="SSF53756">
    <property type="entry name" value="UDP-Glycosyltransferase/glycogen phosphorylase"/>
    <property type="match status" value="1"/>
</dbReference>
<protein>
    <submittedName>
        <fullName evidence="3">Glycosyl transferase</fullName>
    </submittedName>
</protein>
<accession>A0A0R3KYQ8</accession>
<dbReference type="GO" id="GO:0009103">
    <property type="term" value="P:lipopolysaccharide biosynthetic process"/>
    <property type="evidence" value="ECO:0007669"/>
    <property type="project" value="TreeGrafter"/>
</dbReference>